<sequence length="599" mass="66718">MRTENRFMCNRRKEWSVATVGFRRDRNCSSVDIAVENSVLYRRILSGIVVVPEFPVSEFFFRDLGQVEELLQRYLRAILPLKRRDRPTFTDYGVFDYADVLDDYAVEYTGAGDETMIEELRSMFTNAVNWDCVGTLYNVHPNLSLHAQVASFVSSFANPNLGQDVSSGQFAATERSLVRIMSELAGWATDGRGIFTFGGKATSLYGVKLALDRHQPDLRRRGLVGRPVVLSTDVGHPCHVEVCNWLGIGEDNCDRLPTTAGVLDPEVLAAALRAHYRSGATPVCIVATGCSTNSHSVDRFAEIADVAGAVAAEFGAVRPWLHVDAVIGWVYLLLARYDFVGNPLDIPEQVATILHNKYRMMADVKFADSFGIDFHKTGFAGYNSSLFLTRHPEILHSIEGGYVESDPMRFSDYSPYLYSLELSRSAHGPVSAWAALRSLGFEGFTRILADQTAGYLRLKQLLGADSRFQVLNRTEESNLVLVTLLPPDLEQVDADTPPDAVARVRALNEQFHRFVIAQHAESASPVFFSISRGYDFDGLQLAPVKLYSFNSHFDRAAAEANYAAIVDLVHRFGRDSAGVGYFNWIEFMQLKDTRGRAAQ</sequence>
<dbReference type="SUPFAM" id="SSF53383">
    <property type="entry name" value="PLP-dependent transferases"/>
    <property type="match status" value="1"/>
</dbReference>
<evidence type="ECO:0000256" key="2">
    <source>
        <dbReference type="ARBA" id="ARBA00009533"/>
    </source>
</evidence>
<dbReference type="Proteomes" id="UP000887023">
    <property type="component" value="Chromosome"/>
</dbReference>
<reference evidence="7" key="1">
    <citation type="submission" date="2021-07" db="EMBL/GenBank/DDBJ databases">
        <title>Candidatus Kaistella beijingensis sp. nov. isolated from a municipal wastewater treatment plant is involved in sludge foaming.</title>
        <authorList>
            <person name="Song Y."/>
            <person name="Liu S.-J."/>
        </authorList>
    </citation>
    <scope>NUCLEOTIDE SEQUENCE</scope>
    <source>
        <strain evidence="7">DSM 43998</strain>
    </source>
</reference>
<keyword evidence="3" id="KW-0210">Decarboxylase</keyword>
<keyword evidence="5 6" id="KW-0456">Lyase</keyword>
<comment type="similarity">
    <text evidence="2 6">Belongs to the group II decarboxylase family.</text>
</comment>
<keyword evidence="4 6" id="KW-0663">Pyridoxal phosphate</keyword>
<evidence type="ECO:0000313" key="7">
    <source>
        <dbReference type="EMBL" id="QXQ15232.1"/>
    </source>
</evidence>
<dbReference type="PANTHER" id="PTHR45677">
    <property type="entry name" value="GLUTAMATE DECARBOXYLASE-RELATED"/>
    <property type="match status" value="1"/>
</dbReference>
<evidence type="ECO:0000313" key="8">
    <source>
        <dbReference type="Proteomes" id="UP000887023"/>
    </source>
</evidence>
<evidence type="ECO:0000256" key="6">
    <source>
        <dbReference type="RuleBase" id="RU000382"/>
    </source>
</evidence>
<gene>
    <name evidence="7" type="ORF">KV203_07885</name>
</gene>
<evidence type="ECO:0000256" key="3">
    <source>
        <dbReference type="ARBA" id="ARBA00022793"/>
    </source>
</evidence>
<comment type="cofactor">
    <cofactor evidence="1 6">
        <name>pyridoxal 5'-phosphate</name>
        <dbReference type="ChEBI" id="CHEBI:597326"/>
    </cofactor>
</comment>
<dbReference type="Pfam" id="PF00282">
    <property type="entry name" value="Pyridoxal_deC"/>
    <property type="match status" value="1"/>
</dbReference>
<dbReference type="Gene3D" id="3.40.640.10">
    <property type="entry name" value="Type I PLP-dependent aspartate aminotransferase-like (Major domain)"/>
    <property type="match status" value="1"/>
</dbReference>
<dbReference type="PANTHER" id="PTHR45677:SF8">
    <property type="entry name" value="CYSTEINE SULFINIC ACID DECARBOXYLASE"/>
    <property type="match status" value="1"/>
</dbReference>
<dbReference type="InterPro" id="IPR002129">
    <property type="entry name" value="PyrdxlP-dep_de-COase"/>
</dbReference>
<dbReference type="RefSeq" id="WP_083530130.1">
    <property type="nucleotide sequence ID" value="NZ_CP079105.1"/>
</dbReference>
<evidence type="ECO:0000256" key="5">
    <source>
        <dbReference type="ARBA" id="ARBA00023239"/>
    </source>
</evidence>
<dbReference type="InterPro" id="IPR015421">
    <property type="entry name" value="PyrdxlP-dep_Trfase_major"/>
</dbReference>
<dbReference type="EMBL" id="CP079105">
    <property type="protein sequence ID" value="QXQ15232.1"/>
    <property type="molecule type" value="Genomic_DNA"/>
</dbReference>
<dbReference type="InterPro" id="IPR015424">
    <property type="entry name" value="PyrdxlP-dep_Trfase"/>
</dbReference>
<name>A0ABX8SBQ6_9ACTN</name>
<organism evidence="7 8">
    <name type="scientific">Skermania pinensis</name>
    <dbReference type="NCBI Taxonomy" id="39122"/>
    <lineage>
        <taxon>Bacteria</taxon>
        <taxon>Bacillati</taxon>
        <taxon>Actinomycetota</taxon>
        <taxon>Actinomycetes</taxon>
        <taxon>Mycobacteriales</taxon>
        <taxon>Gordoniaceae</taxon>
        <taxon>Skermania</taxon>
    </lineage>
</organism>
<evidence type="ECO:0000256" key="4">
    <source>
        <dbReference type="ARBA" id="ARBA00022898"/>
    </source>
</evidence>
<accession>A0ABX8SBQ6</accession>
<keyword evidence="8" id="KW-1185">Reference proteome</keyword>
<evidence type="ECO:0000256" key="1">
    <source>
        <dbReference type="ARBA" id="ARBA00001933"/>
    </source>
</evidence>
<protein>
    <submittedName>
        <fullName evidence="7">Uncharacterized protein</fullName>
    </submittedName>
</protein>
<proteinExistence type="inferred from homology"/>